<gene>
    <name evidence="1" type="ORF">FKR81_35740</name>
</gene>
<accession>A0A563EIT4</accession>
<name>A0A563EIT4_9PSEU</name>
<evidence type="ECO:0008006" key="3">
    <source>
        <dbReference type="Google" id="ProtNLM"/>
    </source>
</evidence>
<evidence type="ECO:0000313" key="2">
    <source>
        <dbReference type="Proteomes" id="UP000316639"/>
    </source>
</evidence>
<dbReference type="AlphaFoldDB" id="A0A563EIT4"/>
<dbReference type="RefSeq" id="WP_146358647.1">
    <property type="nucleotide sequence ID" value="NZ_VOBR01000032.1"/>
</dbReference>
<reference evidence="1 2" key="1">
    <citation type="submission" date="2019-07" db="EMBL/GenBank/DDBJ databases">
        <title>Lentzea xizangensis sp. nov., isolated from Qinghai-Tibetan Plateau Soils.</title>
        <authorList>
            <person name="Huang J."/>
        </authorList>
    </citation>
    <scope>NUCLEOTIDE SEQUENCE [LARGE SCALE GENOMIC DNA]</scope>
    <source>
        <strain evidence="1 2">FXJ1.1311</strain>
    </source>
</reference>
<comment type="caution">
    <text evidence="1">The sequence shown here is derived from an EMBL/GenBank/DDBJ whole genome shotgun (WGS) entry which is preliminary data.</text>
</comment>
<protein>
    <recommendedName>
        <fullName evidence="3">Tetracyclin repressor-like C-terminal domain-containing protein</fullName>
    </recommendedName>
</protein>
<sequence length="135" mass="14354">MAGVLAVVDHLTEPLDTPDGRAAVVVRNELTIQDGLASLIQRAAAAGLVDVSVAPLTAASWIQGLVDGLFGRTSLDPSFDPREQVPVMKLILTRFLRPWVSTQPRQPPIESFPHLGPATAGCKSPAFHLLRAIAS</sequence>
<evidence type="ECO:0000313" key="1">
    <source>
        <dbReference type="EMBL" id="TWP46516.1"/>
    </source>
</evidence>
<organism evidence="1 2">
    <name type="scientific">Lentzea tibetensis</name>
    <dbReference type="NCBI Taxonomy" id="2591470"/>
    <lineage>
        <taxon>Bacteria</taxon>
        <taxon>Bacillati</taxon>
        <taxon>Actinomycetota</taxon>
        <taxon>Actinomycetes</taxon>
        <taxon>Pseudonocardiales</taxon>
        <taxon>Pseudonocardiaceae</taxon>
        <taxon>Lentzea</taxon>
    </lineage>
</organism>
<dbReference type="Proteomes" id="UP000316639">
    <property type="component" value="Unassembled WGS sequence"/>
</dbReference>
<proteinExistence type="predicted"/>
<keyword evidence="2" id="KW-1185">Reference proteome</keyword>
<dbReference type="InterPro" id="IPR036271">
    <property type="entry name" value="Tet_transcr_reg_TetR-rel_C_sf"/>
</dbReference>
<dbReference type="EMBL" id="VOBR01000032">
    <property type="protein sequence ID" value="TWP46516.1"/>
    <property type="molecule type" value="Genomic_DNA"/>
</dbReference>
<dbReference type="SUPFAM" id="SSF48498">
    <property type="entry name" value="Tetracyclin repressor-like, C-terminal domain"/>
    <property type="match status" value="1"/>
</dbReference>
<dbReference type="OrthoDB" id="5242390at2"/>